<evidence type="ECO:0000256" key="1">
    <source>
        <dbReference type="SAM" id="Phobius"/>
    </source>
</evidence>
<reference evidence="3" key="1">
    <citation type="submission" date="2020-01" db="EMBL/GenBank/DDBJ databases">
        <title>Development of genomics and gene disruption for Polysphondylium violaceum indicates a role for the polyketide synthase stlB in stalk morphogenesis.</title>
        <authorList>
            <person name="Narita B."/>
            <person name="Kawabe Y."/>
            <person name="Kin K."/>
            <person name="Saito T."/>
            <person name="Gibbs R."/>
            <person name="Kuspa A."/>
            <person name="Muzny D."/>
            <person name="Queller D."/>
            <person name="Richards S."/>
            <person name="Strassman J."/>
            <person name="Sucgang R."/>
            <person name="Worley K."/>
            <person name="Schaap P."/>
        </authorList>
    </citation>
    <scope>NUCLEOTIDE SEQUENCE</scope>
    <source>
        <strain evidence="3">QSvi11</strain>
    </source>
</reference>
<keyword evidence="2" id="KW-0732">Signal</keyword>
<gene>
    <name evidence="3" type="ORF">CYY_009094</name>
</gene>
<dbReference type="PANTHER" id="PTHR12646">
    <property type="entry name" value="NOT56 - RELATED"/>
    <property type="match status" value="1"/>
</dbReference>
<dbReference type="EMBL" id="AJWJ01000635">
    <property type="protein sequence ID" value="KAF2069590.1"/>
    <property type="molecule type" value="Genomic_DNA"/>
</dbReference>
<accession>A0A8J4PMK0</accession>
<evidence type="ECO:0000313" key="3">
    <source>
        <dbReference type="EMBL" id="KAF2069590.1"/>
    </source>
</evidence>
<dbReference type="InterPro" id="IPR036322">
    <property type="entry name" value="WD40_repeat_dom_sf"/>
</dbReference>
<dbReference type="SUPFAM" id="SSF50978">
    <property type="entry name" value="WD40 repeat-like"/>
    <property type="match status" value="1"/>
</dbReference>
<feature type="transmembrane region" description="Helical" evidence="1">
    <location>
        <begin position="751"/>
        <end position="771"/>
    </location>
</feature>
<feature type="transmembrane region" description="Helical" evidence="1">
    <location>
        <begin position="727"/>
        <end position="744"/>
    </location>
</feature>
<comment type="caution">
    <text evidence="3">The sequence shown here is derived from an EMBL/GenBank/DDBJ whole genome shotgun (WGS) entry which is preliminary data.</text>
</comment>
<feature type="transmembrane region" description="Helical" evidence="1">
    <location>
        <begin position="811"/>
        <end position="832"/>
    </location>
</feature>
<dbReference type="PANTHER" id="PTHR12646:SF1">
    <property type="match status" value="1"/>
</dbReference>
<feature type="signal peptide" evidence="2">
    <location>
        <begin position="1"/>
        <end position="23"/>
    </location>
</feature>
<keyword evidence="1" id="KW-0472">Membrane</keyword>
<keyword evidence="4" id="KW-1185">Reference proteome</keyword>
<feature type="transmembrane region" description="Helical" evidence="1">
    <location>
        <begin position="920"/>
        <end position="942"/>
    </location>
</feature>
<sequence>MKYLGLIPALFWLMLILTSEVSCSSTTTLSNQLINLLQPKNYLSNSKWRLPRDRPLNIGWETQNHKDTIHSVVTSNSLEYIVSCSNDNVAKFHRVLMYPNLYPDWTHLYYGSLELRGYGDSNYKSLGCLMVPDTKQLITMTKSKESNLIYIDTYSMIELENIENRHPIIGKYKDRNYPSINDISDKTKFKIVFELDDYNEIWVNSSNVEYFSKLYKSNMKKNIQSSQLFKSFTLIDFNQDQDYKMTLSNDGSFLAIQSNEKVFIYSRDSIEPVEIVLNQGIKDLLFVNQKTLLILDQQGNLIFYQYEKEQDWQYLSTSIPPLSKILSISGNGASQTRCDTTLNDNESPILVSLLDNLYTVHIIQLDLISTLPKVGIKIIVSLPYPNTDGDYNPITTQQQQQKDLKVIMKFSLDSYMFLIEYPQSNILYIYNQVVDNDRIDYLLHGVIQDFKNRLESSLLFNMKYYYIVGGMKGHLLFLREIKSSVPLCDPYQRIKSFYLPPPPLYSNITGEQKDSYIMERDGVFESPYTFLVLSVYVISVLLLSKIYNFETLLLSFILNFTKSKLKLNLNSKKLHSILFYLIATIIFGVSIFEILYQSSFTNDWPAHIHHIEQWINPSRSNPIDLAFTSDGNWNLLGKIQKLFDFDYINFMHYHGPCTYPAGFMYFYYILYKITLLGSLQIFQFLWAIFEFINFLLIKKICDQLNLPILLSILPVISNRLHLYNVRVVLHTIFFSPAILFIFFNELSFTNVILNLFIMGLVQLFIGLPFLLSSPVSYLTIAYDFSRTLLWEKTRNFKFVGRVQYESSTLNLSLLIVLIMSILIFCYKFQTVVNAVKSLITKTKSPKLISSYRLILLKIYVLVFLFINFLAVVFARGLYSPFLCWYFYTFPIILYFADFPFTYIIIYWVAHEVLFRFFKDLLTEMIGTYIYFIINLSILVRMFHLKLFKPLLENGNVEGMNRSILDEKDKIN</sequence>
<feature type="transmembrane region" description="Helical" evidence="1">
    <location>
        <begin position="884"/>
        <end position="908"/>
    </location>
</feature>
<dbReference type="AlphaFoldDB" id="A0A8J4PMK0"/>
<organism evidence="3 4">
    <name type="scientific">Polysphondylium violaceum</name>
    <dbReference type="NCBI Taxonomy" id="133409"/>
    <lineage>
        <taxon>Eukaryota</taxon>
        <taxon>Amoebozoa</taxon>
        <taxon>Evosea</taxon>
        <taxon>Eumycetozoa</taxon>
        <taxon>Dictyostelia</taxon>
        <taxon>Dictyosteliales</taxon>
        <taxon>Dictyosteliaceae</taxon>
        <taxon>Polysphondylium</taxon>
    </lineage>
</organism>
<dbReference type="Proteomes" id="UP000695562">
    <property type="component" value="Unassembled WGS sequence"/>
</dbReference>
<evidence type="ECO:0008006" key="5">
    <source>
        <dbReference type="Google" id="ProtNLM"/>
    </source>
</evidence>
<dbReference type="Pfam" id="PF05208">
    <property type="entry name" value="ALG3"/>
    <property type="match status" value="2"/>
</dbReference>
<evidence type="ECO:0000256" key="2">
    <source>
        <dbReference type="SAM" id="SignalP"/>
    </source>
</evidence>
<feature type="transmembrane region" description="Helical" evidence="1">
    <location>
        <begin position="577"/>
        <end position="596"/>
    </location>
</feature>
<feature type="chain" id="PRO_5035304780" description="Transmembrane protein" evidence="2">
    <location>
        <begin position="24"/>
        <end position="971"/>
    </location>
</feature>
<keyword evidence="1" id="KW-0812">Transmembrane</keyword>
<name>A0A8J4PMK0_9MYCE</name>
<protein>
    <recommendedName>
        <fullName evidence="5">Transmembrane protein</fullName>
    </recommendedName>
</protein>
<evidence type="ECO:0000313" key="4">
    <source>
        <dbReference type="Proteomes" id="UP000695562"/>
    </source>
</evidence>
<feature type="transmembrane region" description="Helical" evidence="1">
    <location>
        <begin position="528"/>
        <end position="556"/>
    </location>
</feature>
<dbReference type="OrthoDB" id="20028at2759"/>
<dbReference type="GO" id="GO:0052925">
    <property type="term" value="F:dol-P-Man:Man(5)GlcNAc(2)-PP-Dol alpha-1,3-mannosyltransferase activity"/>
    <property type="evidence" value="ECO:0007669"/>
    <property type="project" value="TreeGrafter"/>
</dbReference>
<keyword evidence="1" id="KW-1133">Transmembrane helix</keyword>
<feature type="transmembrane region" description="Helical" evidence="1">
    <location>
        <begin position="853"/>
        <end position="878"/>
    </location>
</feature>
<feature type="transmembrane region" description="Helical" evidence="1">
    <location>
        <begin position="669"/>
        <end position="692"/>
    </location>
</feature>
<dbReference type="GO" id="GO:0005783">
    <property type="term" value="C:endoplasmic reticulum"/>
    <property type="evidence" value="ECO:0007669"/>
    <property type="project" value="TreeGrafter"/>
</dbReference>
<dbReference type="InterPro" id="IPR007873">
    <property type="entry name" value="Glycosyltransferase_ALG3"/>
</dbReference>
<proteinExistence type="predicted"/>